<feature type="transmembrane region" description="Helical" evidence="2">
    <location>
        <begin position="74"/>
        <end position="94"/>
    </location>
</feature>
<evidence type="ECO:0000256" key="2">
    <source>
        <dbReference type="SAM" id="Phobius"/>
    </source>
</evidence>
<feature type="region of interest" description="Disordered" evidence="1">
    <location>
        <begin position="224"/>
        <end position="317"/>
    </location>
</feature>
<keyword evidence="4" id="KW-1185">Reference proteome</keyword>
<gene>
    <name evidence="3" type="ORF">ACIB24_07890</name>
</gene>
<proteinExistence type="predicted"/>
<protein>
    <submittedName>
        <fullName evidence="3">Uncharacterized protein</fullName>
    </submittedName>
</protein>
<dbReference type="RefSeq" id="WP_398277742.1">
    <property type="nucleotide sequence ID" value="NZ_JBITLV010000002.1"/>
</dbReference>
<keyword evidence="2" id="KW-1133">Transmembrane helix</keyword>
<comment type="caution">
    <text evidence="3">The sequence shown here is derived from an EMBL/GenBank/DDBJ whole genome shotgun (WGS) entry which is preliminary data.</text>
</comment>
<sequence length="317" mass="33879">MNSNLNIRLNPIMLALGSLAAVVGGWGLYTMMTEIGHAPGFIGVISIAILELFAVGLGIHAVKVAQDGDSPFPFNLGITLIALLAAGVQFTAAIQEGKGVLFGVVMAMAPIAAITLWVIEMRRFFRLRGRAAGTVAQPAATIEPALWLRFFGAAWEAKKFALIDRTLGADDAMKLGIIHTRPVPKELPVPVRRDRGLAVEDAMPQLRALTPTYAPQAVQPVQQVEAGQQVQPAPAETSEATPVGMVGVKDGDGPVSWHTHAEVDQNPQADPYEPYVDPEYAGQRAGAAYNREVLRDQQGRDRQAASNGHVPGYVPGR</sequence>
<feature type="transmembrane region" description="Helical" evidence="2">
    <location>
        <begin position="12"/>
        <end position="29"/>
    </location>
</feature>
<dbReference type="EMBL" id="JBITLV010000002">
    <property type="protein sequence ID" value="MFI7586982.1"/>
    <property type="molecule type" value="Genomic_DNA"/>
</dbReference>
<feature type="compositionally biased region" description="Low complexity" evidence="1">
    <location>
        <begin position="224"/>
        <end position="235"/>
    </location>
</feature>
<evidence type="ECO:0000313" key="4">
    <source>
        <dbReference type="Proteomes" id="UP001612915"/>
    </source>
</evidence>
<organism evidence="3 4">
    <name type="scientific">Spongisporangium articulatum</name>
    <dbReference type="NCBI Taxonomy" id="3362603"/>
    <lineage>
        <taxon>Bacteria</taxon>
        <taxon>Bacillati</taxon>
        <taxon>Actinomycetota</taxon>
        <taxon>Actinomycetes</taxon>
        <taxon>Kineosporiales</taxon>
        <taxon>Kineosporiaceae</taxon>
        <taxon>Spongisporangium</taxon>
    </lineage>
</organism>
<keyword evidence="2" id="KW-0472">Membrane</keyword>
<accession>A0ABW8AMY5</accession>
<reference evidence="3 4" key="1">
    <citation type="submission" date="2024-10" db="EMBL/GenBank/DDBJ databases">
        <title>The Natural Products Discovery Center: Release of the First 8490 Sequenced Strains for Exploring Actinobacteria Biosynthetic Diversity.</title>
        <authorList>
            <person name="Kalkreuter E."/>
            <person name="Kautsar S.A."/>
            <person name="Yang D."/>
            <person name="Bader C.D."/>
            <person name="Teijaro C.N."/>
            <person name="Fluegel L."/>
            <person name="Davis C.M."/>
            <person name="Simpson J.R."/>
            <person name="Lauterbach L."/>
            <person name="Steele A.D."/>
            <person name="Gui C."/>
            <person name="Meng S."/>
            <person name="Li G."/>
            <person name="Viehrig K."/>
            <person name="Ye F."/>
            <person name="Su P."/>
            <person name="Kiefer A.F."/>
            <person name="Nichols A."/>
            <person name="Cepeda A.J."/>
            <person name="Yan W."/>
            <person name="Fan B."/>
            <person name="Jiang Y."/>
            <person name="Adhikari A."/>
            <person name="Zheng C.-J."/>
            <person name="Schuster L."/>
            <person name="Cowan T.M."/>
            <person name="Smanski M.J."/>
            <person name="Chevrette M.G."/>
            <person name="De Carvalho L.P.S."/>
            <person name="Shen B."/>
        </authorList>
    </citation>
    <scope>NUCLEOTIDE SEQUENCE [LARGE SCALE GENOMIC DNA]</scope>
    <source>
        <strain evidence="3 4">NPDC049639</strain>
    </source>
</reference>
<dbReference type="Proteomes" id="UP001612915">
    <property type="component" value="Unassembled WGS sequence"/>
</dbReference>
<feature type="transmembrane region" description="Helical" evidence="2">
    <location>
        <begin position="100"/>
        <end position="119"/>
    </location>
</feature>
<feature type="compositionally biased region" description="Basic and acidic residues" evidence="1">
    <location>
        <begin position="292"/>
        <end position="303"/>
    </location>
</feature>
<evidence type="ECO:0000313" key="3">
    <source>
        <dbReference type="EMBL" id="MFI7586982.1"/>
    </source>
</evidence>
<evidence type="ECO:0000256" key="1">
    <source>
        <dbReference type="SAM" id="MobiDB-lite"/>
    </source>
</evidence>
<keyword evidence="2" id="KW-0812">Transmembrane</keyword>
<name>A0ABW8AMY5_9ACTN</name>
<feature type="transmembrane region" description="Helical" evidence="2">
    <location>
        <begin position="41"/>
        <end position="62"/>
    </location>
</feature>